<organism evidence="2 3">
    <name type="scientific">Cellulophaga tyrosinoxydans</name>
    <dbReference type="NCBI Taxonomy" id="504486"/>
    <lineage>
        <taxon>Bacteria</taxon>
        <taxon>Pseudomonadati</taxon>
        <taxon>Bacteroidota</taxon>
        <taxon>Flavobacteriia</taxon>
        <taxon>Flavobacteriales</taxon>
        <taxon>Flavobacteriaceae</taxon>
        <taxon>Cellulophaga</taxon>
    </lineage>
</organism>
<keyword evidence="3" id="KW-1185">Reference proteome</keyword>
<evidence type="ECO:0000256" key="1">
    <source>
        <dbReference type="SAM" id="SignalP"/>
    </source>
</evidence>
<name>A0A1W1YBZ4_9FLAO</name>
<protein>
    <recommendedName>
        <fullName evidence="4">KTSC domain-containing protein</fullName>
    </recommendedName>
</protein>
<dbReference type="AlphaFoldDB" id="A0A1W1YBZ4"/>
<feature type="chain" id="PRO_5013003724" description="KTSC domain-containing protein" evidence="1">
    <location>
        <begin position="20"/>
        <end position="117"/>
    </location>
</feature>
<keyword evidence="1" id="KW-0732">Signal</keyword>
<dbReference type="EMBL" id="FWXO01000001">
    <property type="protein sequence ID" value="SMC33669.1"/>
    <property type="molecule type" value="Genomic_DNA"/>
</dbReference>
<reference evidence="2 3" key="1">
    <citation type="submission" date="2017-04" db="EMBL/GenBank/DDBJ databases">
        <authorList>
            <person name="Afonso C.L."/>
            <person name="Miller P.J."/>
            <person name="Scott M.A."/>
            <person name="Spackman E."/>
            <person name="Goraichik I."/>
            <person name="Dimitrov K.M."/>
            <person name="Suarez D.L."/>
            <person name="Swayne D.E."/>
        </authorList>
    </citation>
    <scope>NUCLEOTIDE SEQUENCE [LARGE SCALE GENOMIC DNA]</scope>
    <source>
        <strain evidence="2 3">DSM 21164</strain>
    </source>
</reference>
<dbReference type="RefSeq" id="WP_143312433.1">
    <property type="nucleotide sequence ID" value="NZ_FWXO01000001.1"/>
</dbReference>
<accession>A0A1W1YBZ4</accession>
<evidence type="ECO:0000313" key="3">
    <source>
        <dbReference type="Proteomes" id="UP000192360"/>
    </source>
</evidence>
<gene>
    <name evidence="2" type="ORF">SAMN05660703_0269</name>
</gene>
<dbReference type="OrthoDB" id="1447590at2"/>
<sequence>MKKQAIYILLMLFLFDANSQPSVINQECKELRSKVSEYGVRDAALYSYQLQSSYLEFIFFYTYNDKNYIFVSFKTDLNNLYLYCDLPIKVIEQFLANPGTYGEKFNKYITPYKCDCS</sequence>
<evidence type="ECO:0000313" key="2">
    <source>
        <dbReference type="EMBL" id="SMC33669.1"/>
    </source>
</evidence>
<feature type="signal peptide" evidence="1">
    <location>
        <begin position="1"/>
        <end position="19"/>
    </location>
</feature>
<proteinExistence type="predicted"/>
<dbReference type="Proteomes" id="UP000192360">
    <property type="component" value="Unassembled WGS sequence"/>
</dbReference>
<evidence type="ECO:0008006" key="4">
    <source>
        <dbReference type="Google" id="ProtNLM"/>
    </source>
</evidence>